<keyword evidence="3" id="KW-0285">Flavoprotein</keyword>
<sequence>MLRRNFCRTAFASGAIMPLLGNHALASVYAGLMKVDRDLEALTRAGGEQVLAQGTVQSLADSLRGQLLLPGNAAYESARHVLNGSIDKHPALIVQPTGAADISSAVEFARDNDLIIAVKCGGHSYAGKSTCNGGMMIDLSTYRDVRIDLPNRSAFVTGGSLLGQLDHESMALGLVTTAGTVSHTGVGGLTTGGGFGRVGRRFGLALDNVKSVDVVSADGRLQHASAEENPDLYWAVRGGGGNFGVVTNFEFQLHPMERQVIGGNIVFPMAKIRALLEVYADYSPRSPQELYTDFIAVYPFGGKPGMAILDVCWSGDPVGYEKAIKPYLDAVEPIANQVKAVDYVALQRSGDSSDPRSWASYLKGGFVDGIRPGLIDAIAAGMEQHPDRTSILLFQHSGGAINQVAADATAFPHRYASHNMVQMVSWRSNAPRDEHVGYIRNLWSQLHPFTYGFYTVEVDDGHDRRMMNQNYQGNYARLAGIKKRYDPDNIFRLNANITPA</sequence>
<dbReference type="InterPro" id="IPR016166">
    <property type="entry name" value="FAD-bd_PCMH"/>
</dbReference>
<proteinExistence type="inferred from homology"/>
<comment type="similarity">
    <text evidence="2">Belongs to the oxygen-dependent FAD-linked oxidoreductase family.</text>
</comment>
<feature type="domain" description="FAD-binding PCMH-type" evidence="6">
    <location>
        <begin position="86"/>
        <end position="256"/>
    </location>
</feature>
<accession>A0A3L7DV25</accession>
<evidence type="ECO:0000256" key="5">
    <source>
        <dbReference type="ARBA" id="ARBA00023002"/>
    </source>
</evidence>
<dbReference type="Pfam" id="PF01565">
    <property type="entry name" value="FAD_binding_4"/>
    <property type="match status" value="1"/>
</dbReference>
<evidence type="ECO:0000256" key="3">
    <source>
        <dbReference type="ARBA" id="ARBA00022630"/>
    </source>
</evidence>
<dbReference type="Gene3D" id="3.30.465.10">
    <property type="match status" value="1"/>
</dbReference>
<reference evidence="7 8" key="1">
    <citation type="submission" date="2018-07" db="EMBL/GenBank/DDBJ databases">
        <title>Halioglobus sp. genome submission.</title>
        <authorList>
            <person name="Ye M.-Q."/>
            <person name="Du Z.-J."/>
        </authorList>
    </citation>
    <scope>NUCLEOTIDE SEQUENCE [LARGE SCALE GENOMIC DNA]</scope>
    <source>
        <strain evidence="7 8">U0301</strain>
    </source>
</reference>
<evidence type="ECO:0000313" key="7">
    <source>
        <dbReference type="EMBL" id="RLQ20450.1"/>
    </source>
</evidence>
<keyword evidence="5" id="KW-0560">Oxidoreductase</keyword>
<dbReference type="AlphaFoldDB" id="A0A3L7DV25"/>
<dbReference type="Proteomes" id="UP000265509">
    <property type="component" value="Unassembled WGS sequence"/>
</dbReference>
<evidence type="ECO:0000256" key="1">
    <source>
        <dbReference type="ARBA" id="ARBA00001974"/>
    </source>
</evidence>
<dbReference type="PROSITE" id="PS51387">
    <property type="entry name" value="FAD_PCMH"/>
    <property type="match status" value="1"/>
</dbReference>
<dbReference type="InterPro" id="IPR016169">
    <property type="entry name" value="FAD-bd_PCMH_sub2"/>
</dbReference>
<dbReference type="InterPro" id="IPR016167">
    <property type="entry name" value="FAD-bd_PCMH_sub1"/>
</dbReference>
<dbReference type="SUPFAM" id="SSF56176">
    <property type="entry name" value="FAD-binding/transporter-associated domain-like"/>
    <property type="match status" value="1"/>
</dbReference>
<dbReference type="InterPro" id="IPR036318">
    <property type="entry name" value="FAD-bd_PCMH-like_sf"/>
</dbReference>
<keyword evidence="8" id="KW-1185">Reference proteome</keyword>
<dbReference type="PANTHER" id="PTHR42973">
    <property type="entry name" value="BINDING OXIDOREDUCTASE, PUTATIVE (AFU_ORTHOLOGUE AFUA_1G17690)-RELATED"/>
    <property type="match status" value="1"/>
</dbReference>
<evidence type="ECO:0000256" key="2">
    <source>
        <dbReference type="ARBA" id="ARBA00005466"/>
    </source>
</evidence>
<name>A0A3L7DV25_9GAMM</name>
<dbReference type="Pfam" id="PF08031">
    <property type="entry name" value="BBE"/>
    <property type="match status" value="1"/>
</dbReference>
<gene>
    <name evidence="7" type="ORF">DWB85_17710</name>
</gene>
<dbReference type="GO" id="GO:0016491">
    <property type="term" value="F:oxidoreductase activity"/>
    <property type="evidence" value="ECO:0007669"/>
    <property type="project" value="UniProtKB-KW"/>
</dbReference>
<dbReference type="PANTHER" id="PTHR42973:SF39">
    <property type="entry name" value="FAD-BINDING PCMH-TYPE DOMAIN-CONTAINING PROTEIN"/>
    <property type="match status" value="1"/>
</dbReference>
<comment type="cofactor">
    <cofactor evidence="1">
        <name>FAD</name>
        <dbReference type="ChEBI" id="CHEBI:57692"/>
    </cofactor>
</comment>
<organism evidence="7 8">
    <name type="scientific">Seongchinamella sediminis</name>
    <dbReference type="NCBI Taxonomy" id="2283635"/>
    <lineage>
        <taxon>Bacteria</taxon>
        <taxon>Pseudomonadati</taxon>
        <taxon>Pseudomonadota</taxon>
        <taxon>Gammaproteobacteria</taxon>
        <taxon>Cellvibrionales</taxon>
        <taxon>Halieaceae</taxon>
        <taxon>Seongchinamella</taxon>
    </lineage>
</organism>
<dbReference type="InterPro" id="IPR012951">
    <property type="entry name" value="BBE"/>
</dbReference>
<dbReference type="GO" id="GO:0071949">
    <property type="term" value="F:FAD binding"/>
    <property type="evidence" value="ECO:0007669"/>
    <property type="project" value="InterPro"/>
</dbReference>
<dbReference type="InterPro" id="IPR006094">
    <property type="entry name" value="Oxid_FAD_bind_N"/>
</dbReference>
<comment type="caution">
    <text evidence="7">The sequence shown here is derived from an EMBL/GenBank/DDBJ whole genome shotgun (WGS) entry which is preliminary data.</text>
</comment>
<dbReference type="InterPro" id="IPR050416">
    <property type="entry name" value="FAD-linked_Oxidoreductase"/>
</dbReference>
<evidence type="ECO:0000259" key="6">
    <source>
        <dbReference type="PROSITE" id="PS51387"/>
    </source>
</evidence>
<evidence type="ECO:0000256" key="4">
    <source>
        <dbReference type="ARBA" id="ARBA00022827"/>
    </source>
</evidence>
<dbReference type="OrthoDB" id="9775082at2"/>
<dbReference type="EMBL" id="QRAN01000027">
    <property type="protein sequence ID" value="RLQ20450.1"/>
    <property type="molecule type" value="Genomic_DNA"/>
</dbReference>
<dbReference type="RefSeq" id="WP_117957201.1">
    <property type="nucleotide sequence ID" value="NZ_QRAN01000027.1"/>
</dbReference>
<keyword evidence="4" id="KW-0274">FAD</keyword>
<protein>
    <submittedName>
        <fullName evidence="7">FAD-binding protein</fullName>
    </submittedName>
</protein>
<dbReference type="Gene3D" id="3.40.462.20">
    <property type="match status" value="1"/>
</dbReference>
<evidence type="ECO:0000313" key="8">
    <source>
        <dbReference type="Proteomes" id="UP000265509"/>
    </source>
</evidence>
<dbReference type="Gene3D" id="3.30.43.10">
    <property type="entry name" value="Uridine Diphospho-n-acetylenolpyruvylglucosamine Reductase, domain 2"/>
    <property type="match status" value="1"/>
</dbReference>